<protein>
    <submittedName>
        <fullName evidence="3">Uncharacterized protein LOC108667203</fullName>
    </submittedName>
</protein>
<reference evidence="3" key="1">
    <citation type="submission" date="2025-08" db="UniProtKB">
        <authorList>
            <consortium name="RefSeq"/>
        </authorList>
    </citation>
    <scope>IDENTIFICATION</scope>
    <source>
        <tissue evidence="3">Whole organism</tissue>
    </source>
</reference>
<evidence type="ECO:0000313" key="2">
    <source>
        <dbReference type="Proteomes" id="UP000694843"/>
    </source>
</evidence>
<accession>A0A8B7N725</accession>
<name>A0A8B7N725_HYAAZ</name>
<evidence type="ECO:0000256" key="1">
    <source>
        <dbReference type="SAM" id="SignalP"/>
    </source>
</evidence>
<proteinExistence type="predicted"/>
<sequence>MHRAFILLAVVHLLSGVCSDDAGRQGSSPTVEDMPIELESYGPRARLFLGTSTNTRVVTFTSSTVVQCVSVFSAQACAGRKKRRDIGAVVQREIDPILTLRDAPDLASSQSTRDADDGKNSGRILFYAATIFTTLTYTTFADIGRTATVSLACTVAGNTITFCG</sequence>
<keyword evidence="1" id="KW-0732">Signal</keyword>
<evidence type="ECO:0000313" key="3">
    <source>
        <dbReference type="RefSeq" id="XP_018009687.1"/>
    </source>
</evidence>
<feature type="signal peptide" evidence="1">
    <location>
        <begin position="1"/>
        <end position="19"/>
    </location>
</feature>
<dbReference type="AlphaFoldDB" id="A0A8B7N725"/>
<gene>
    <name evidence="3" type="primary">LOC108667203</name>
</gene>
<dbReference type="RefSeq" id="XP_018009687.1">
    <property type="nucleotide sequence ID" value="XM_018154198.2"/>
</dbReference>
<keyword evidence="2" id="KW-1185">Reference proteome</keyword>
<dbReference type="KEGG" id="hazt:108667203"/>
<dbReference type="GeneID" id="108667203"/>
<dbReference type="Proteomes" id="UP000694843">
    <property type="component" value="Unplaced"/>
</dbReference>
<organism evidence="2 3">
    <name type="scientific">Hyalella azteca</name>
    <name type="common">Amphipod</name>
    <dbReference type="NCBI Taxonomy" id="294128"/>
    <lineage>
        <taxon>Eukaryota</taxon>
        <taxon>Metazoa</taxon>
        <taxon>Ecdysozoa</taxon>
        <taxon>Arthropoda</taxon>
        <taxon>Crustacea</taxon>
        <taxon>Multicrustacea</taxon>
        <taxon>Malacostraca</taxon>
        <taxon>Eumalacostraca</taxon>
        <taxon>Peracarida</taxon>
        <taxon>Amphipoda</taxon>
        <taxon>Senticaudata</taxon>
        <taxon>Talitrida</taxon>
        <taxon>Talitroidea</taxon>
        <taxon>Hyalellidae</taxon>
        <taxon>Hyalella</taxon>
    </lineage>
</organism>
<feature type="chain" id="PRO_5034588437" evidence="1">
    <location>
        <begin position="20"/>
        <end position="164"/>
    </location>
</feature>